<gene>
    <name evidence="2" type="ORF">HNV28_24660</name>
</gene>
<dbReference type="Gene3D" id="2.60.200.20">
    <property type="match status" value="1"/>
</dbReference>
<sequence>MESLMVSVNQLRPFAGASLDAFRAASGPVALIQQPVELVGQHSRGLAARTVGMAHRAYMDERLLAMLRDFDNLEVRFLQPSVDGEELTVGRTEACDLVVPDPSVSQHHATLRWNAARGGFSVRDAESMNGTFINGAPLGYRAQVLLHDGDTLAFGDAQFLYLRAETVYEHLRLASPKKAP</sequence>
<protein>
    <submittedName>
        <fullName evidence="2">FHA domain-containing protein</fullName>
    </submittedName>
</protein>
<evidence type="ECO:0000313" key="3">
    <source>
        <dbReference type="Proteomes" id="UP000533080"/>
    </source>
</evidence>
<dbReference type="AlphaFoldDB" id="A0A7Y4ILV1"/>
<dbReference type="SMART" id="SM00240">
    <property type="entry name" value="FHA"/>
    <property type="match status" value="1"/>
</dbReference>
<dbReference type="EMBL" id="JABFNT010000088">
    <property type="protein sequence ID" value="NOJ81486.1"/>
    <property type="molecule type" value="Genomic_DNA"/>
</dbReference>
<evidence type="ECO:0000259" key="1">
    <source>
        <dbReference type="PROSITE" id="PS50006"/>
    </source>
</evidence>
<dbReference type="Pfam" id="PF00498">
    <property type="entry name" value="FHA"/>
    <property type="match status" value="1"/>
</dbReference>
<dbReference type="InterPro" id="IPR000253">
    <property type="entry name" value="FHA_dom"/>
</dbReference>
<dbReference type="Proteomes" id="UP000533080">
    <property type="component" value="Unassembled WGS sequence"/>
</dbReference>
<name>A0A7Y4ILV1_MYXXA</name>
<organism evidence="2 3">
    <name type="scientific">Myxococcus xanthus</name>
    <dbReference type="NCBI Taxonomy" id="34"/>
    <lineage>
        <taxon>Bacteria</taxon>
        <taxon>Pseudomonadati</taxon>
        <taxon>Myxococcota</taxon>
        <taxon>Myxococcia</taxon>
        <taxon>Myxococcales</taxon>
        <taxon>Cystobacterineae</taxon>
        <taxon>Myxococcaceae</taxon>
        <taxon>Myxococcus</taxon>
    </lineage>
</organism>
<dbReference type="SUPFAM" id="SSF49879">
    <property type="entry name" value="SMAD/FHA domain"/>
    <property type="match status" value="1"/>
</dbReference>
<accession>A0A7Y4ILV1</accession>
<dbReference type="CDD" id="cd00060">
    <property type="entry name" value="FHA"/>
    <property type="match status" value="1"/>
</dbReference>
<dbReference type="PROSITE" id="PS50006">
    <property type="entry name" value="FHA_DOMAIN"/>
    <property type="match status" value="1"/>
</dbReference>
<dbReference type="PANTHER" id="PTHR23308">
    <property type="entry name" value="NUCLEAR INHIBITOR OF PROTEIN PHOSPHATASE-1"/>
    <property type="match status" value="1"/>
</dbReference>
<feature type="domain" description="FHA" evidence="1">
    <location>
        <begin position="87"/>
        <end position="138"/>
    </location>
</feature>
<dbReference type="InterPro" id="IPR008984">
    <property type="entry name" value="SMAD_FHA_dom_sf"/>
</dbReference>
<comment type="caution">
    <text evidence="2">The sequence shown here is derived from an EMBL/GenBank/DDBJ whole genome shotgun (WGS) entry which is preliminary data.</text>
</comment>
<dbReference type="InterPro" id="IPR050923">
    <property type="entry name" value="Cell_Proc_Reg/RNA_Proc"/>
</dbReference>
<proteinExistence type="predicted"/>
<evidence type="ECO:0000313" key="2">
    <source>
        <dbReference type="EMBL" id="NOJ81486.1"/>
    </source>
</evidence>
<reference evidence="2 3" key="1">
    <citation type="submission" date="2020-05" db="EMBL/GenBank/DDBJ databases">
        <authorList>
            <person name="Whitworth D."/>
        </authorList>
    </citation>
    <scope>NUCLEOTIDE SEQUENCE [LARGE SCALE GENOMIC DNA]</scope>
    <source>
        <strain evidence="2 3">AM005</strain>
    </source>
</reference>